<evidence type="ECO:0000256" key="2">
    <source>
        <dbReference type="PROSITE-ProRule" id="PRU00703"/>
    </source>
</evidence>
<reference evidence="5" key="3">
    <citation type="submission" date="2021-11" db="EMBL/GenBank/DDBJ databases">
        <authorList>
            <person name="Gilroy R."/>
        </authorList>
    </citation>
    <scope>NUCLEOTIDE SEQUENCE</scope>
    <source>
        <strain evidence="5">150</strain>
    </source>
</reference>
<dbReference type="SUPFAM" id="SSF55021">
    <property type="entry name" value="ACT-like"/>
    <property type="match status" value="1"/>
</dbReference>
<comment type="caution">
    <text evidence="6">The sequence shown here is derived from an EMBL/GenBank/DDBJ whole genome shotgun (WGS) entry which is preliminary data.</text>
</comment>
<dbReference type="Gene3D" id="3.30.70.260">
    <property type="match status" value="1"/>
</dbReference>
<accession>A0A1L8QVF9</accession>
<dbReference type="EMBL" id="JAJJVO010000146">
    <property type="protein sequence ID" value="MCC9274610.1"/>
    <property type="molecule type" value="Genomic_DNA"/>
</dbReference>
<reference evidence="5" key="2">
    <citation type="journal article" date="2021" name="PeerJ">
        <title>Extensive microbial diversity within the chicken gut microbiome revealed by metagenomics and culture.</title>
        <authorList>
            <person name="Gilroy R."/>
            <person name="Ravi A."/>
            <person name="Getino M."/>
            <person name="Pursley I."/>
            <person name="Horton D.L."/>
            <person name="Alikhan N.F."/>
            <person name="Baker D."/>
            <person name="Gharbi K."/>
            <person name="Hall N."/>
            <person name="Watson M."/>
            <person name="Adriaenssens E.M."/>
            <person name="Foster-Nyarko E."/>
            <person name="Jarju S."/>
            <person name="Secka A."/>
            <person name="Antonio M."/>
            <person name="Oren A."/>
            <person name="Chaudhuri R.R."/>
            <person name="La Ragione R."/>
            <person name="Hildebrand F."/>
            <person name="Pallen M.J."/>
        </authorList>
    </citation>
    <scope>NUCLEOTIDE SEQUENCE</scope>
    <source>
        <strain evidence="5">150</strain>
    </source>
</reference>
<evidence type="ECO:0000313" key="7">
    <source>
        <dbReference type="Proteomes" id="UP000182149"/>
    </source>
</evidence>
<dbReference type="AlphaFoldDB" id="A0A1L8QVF9"/>
<sequence>MSVKDFMSTNLITVSPTTPIFDAVDLMKQHKIHRLPVVEGTTLIGLITEGVIQEALPSKATSLSVYEVNYLLNKTSVKEIMIKKVETIGPDALLEDGIAQMRQNNVGVLPVIEEGKLVGIITNNDIFDAFLKITGYYAGGTRVSLAVANDHPGVLADITRVLAQKQLSILTVVVDRQNAQTVVELQIETKEAQLVKDILSDAGFTVISAVVTNP</sequence>
<dbReference type="Proteomes" id="UP000182149">
    <property type="component" value="Unassembled WGS sequence"/>
</dbReference>
<evidence type="ECO:0000259" key="3">
    <source>
        <dbReference type="PROSITE" id="PS51371"/>
    </source>
</evidence>
<dbReference type="EMBL" id="JXKD01000003">
    <property type="protein sequence ID" value="OJG11482.1"/>
    <property type="molecule type" value="Genomic_DNA"/>
</dbReference>
<dbReference type="SMART" id="SM00116">
    <property type="entry name" value="CBS"/>
    <property type="match status" value="2"/>
</dbReference>
<feature type="domain" description="CBS" evidence="3">
    <location>
        <begin position="81"/>
        <end position="136"/>
    </location>
</feature>
<feature type="domain" description="CBS" evidence="3">
    <location>
        <begin position="7"/>
        <end position="63"/>
    </location>
</feature>
<dbReference type="SUPFAM" id="SSF54631">
    <property type="entry name" value="CBS-domain pair"/>
    <property type="match status" value="1"/>
</dbReference>
<name>A0A1L8QVF9_9ENTE</name>
<feature type="domain" description="ACT" evidence="4">
    <location>
        <begin position="143"/>
        <end position="214"/>
    </location>
</feature>
<gene>
    <name evidence="5" type="ORF">K8V42_10020</name>
    <name evidence="6" type="ORF">RU93_GL001477</name>
</gene>
<evidence type="ECO:0000313" key="5">
    <source>
        <dbReference type="EMBL" id="MCC9274610.1"/>
    </source>
</evidence>
<evidence type="ECO:0000259" key="4">
    <source>
        <dbReference type="PROSITE" id="PS51671"/>
    </source>
</evidence>
<keyword evidence="7" id="KW-1185">Reference proteome</keyword>
<dbReference type="InterPro" id="IPR045865">
    <property type="entry name" value="ACT-like_dom_sf"/>
</dbReference>
<dbReference type="Proteomes" id="UP000813384">
    <property type="component" value="Unassembled WGS sequence"/>
</dbReference>
<reference evidence="6 7" key="1">
    <citation type="submission" date="2014-12" db="EMBL/GenBank/DDBJ databases">
        <title>Draft genome sequences of 29 type strains of Enterococci.</title>
        <authorList>
            <person name="Zhong Z."/>
            <person name="Sun Z."/>
            <person name="Liu W."/>
            <person name="Zhang W."/>
            <person name="Zhang H."/>
        </authorList>
    </citation>
    <scope>NUCLEOTIDE SEQUENCE [LARGE SCALE GENOMIC DNA]</scope>
    <source>
        <strain evidence="6 7">DSM 17690</strain>
    </source>
</reference>
<dbReference type="Gene3D" id="3.10.580.10">
    <property type="entry name" value="CBS-domain"/>
    <property type="match status" value="1"/>
</dbReference>
<dbReference type="InterPro" id="IPR002912">
    <property type="entry name" value="ACT_dom"/>
</dbReference>
<evidence type="ECO:0000256" key="1">
    <source>
        <dbReference type="ARBA" id="ARBA00023122"/>
    </source>
</evidence>
<protein>
    <submittedName>
        <fullName evidence="5">CBS and ACT domain-containing protein</fullName>
    </submittedName>
</protein>
<dbReference type="PANTHER" id="PTHR43080:SF2">
    <property type="entry name" value="CBS DOMAIN-CONTAINING PROTEIN"/>
    <property type="match status" value="1"/>
</dbReference>
<dbReference type="CDD" id="cd04584">
    <property type="entry name" value="CBS_pair_AcuB_like"/>
    <property type="match status" value="1"/>
</dbReference>
<organism evidence="6 7">
    <name type="scientific">Enterococcus aquimarinus</name>
    <dbReference type="NCBI Taxonomy" id="328396"/>
    <lineage>
        <taxon>Bacteria</taxon>
        <taxon>Bacillati</taxon>
        <taxon>Bacillota</taxon>
        <taxon>Bacilli</taxon>
        <taxon>Lactobacillales</taxon>
        <taxon>Enterococcaceae</taxon>
        <taxon>Enterococcus</taxon>
    </lineage>
</organism>
<keyword evidence="1 2" id="KW-0129">CBS domain</keyword>
<evidence type="ECO:0000313" key="6">
    <source>
        <dbReference type="EMBL" id="OJG11482.1"/>
    </source>
</evidence>
<dbReference type="PANTHER" id="PTHR43080">
    <property type="entry name" value="CBS DOMAIN-CONTAINING PROTEIN CBSX3, MITOCHONDRIAL"/>
    <property type="match status" value="1"/>
</dbReference>
<dbReference type="InterPro" id="IPR000644">
    <property type="entry name" value="CBS_dom"/>
</dbReference>
<dbReference type="InterPro" id="IPR051257">
    <property type="entry name" value="Diverse_CBS-Domain"/>
</dbReference>
<dbReference type="OrthoDB" id="9802114at2"/>
<dbReference type="PROSITE" id="PS51371">
    <property type="entry name" value="CBS"/>
    <property type="match status" value="2"/>
</dbReference>
<dbReference type="STRING" id="328396.RU93_GL001477"/>
<dbReference type="Pfam" id="PF00571">
    <property type="entry name" value="CBS"/>
    <property type="match status" value="2"/>
</dbReference>
<dbReference type="InterPro" id="IPR046342">
    <property type="entry name" value="CBS_dom_sf"/>
</dbReference>
<dbReference type="RefSeq" id="WP_071874221.1">
    <property type="nucleotide sequence ID" value="NZ_JBHSHF010000014.1"/>
</dbReference>
<proteinExistence type="predicted"/>
<dbReference type="PROSITE" id="PS51671">
    <property type="entry name" value="ACT"/>
    <property type="match status" value="1"/>
</dbReference>